<feature type="compositionally biased region" description="Polar residues" evidence="1">
    <location>
        <begin position="22"/>
        <end position="34"/>
    </location>
</feature>
<dbReference type="EMBL" id="GBRH01271536">
    <property type="protein sequence ID" value="JAD26359.1"/>
    <property type="molecule type" value="Transcribed_RNA"/>
</dbReference>
<reference evidence="2" key="1">
    <citation type="submission" date="2014-09" db="EMBL/GenBank/DDBJ databases">
        <authorList>
            <person name="Magalhaes I.L.F."/>
            <person name="Oliveira U."/>
            <person name="Santos F.R."/>
            <person name="Vidigal T.H.D.A."/>
            <person name="Brescovit A.D."/>
            <person name="Santos A.J."/>
        </authorList>
    </citation>
    <scope>NUCLEOTIDE SEQUENCE</scope>
    <source>
        <tissue evidence="2">Shoot tissue taken approximately 20 cm above the soil surface</tissue>
    </source>
</reference>
<reference evidence="2" key="2">
    <citation type="journal article" date="2015" name="Data Brief">
        <title>Shoot transcriptome of the giant reed, Arundo donax.</title>
        <authorList>
            <person name="Barrero R.A."/>
            <person name="Guerrero F.D."/>
            <person name="Moolhuijzen P."/>
            <person name="Goolsby J.A."/>
            <person name="Tidwell J."/>
            <person name="Bellgard S.E."/>
            <person name="Bellgard M.I."/>
        </authorList>
    </citation>
    <scope>NUCLEOTIDE SEQUENCE</scope>
    <source>
        <tissue evidence="2">Shoot tissue taken approximately 20 cm above the soil surface</tissue>
    </source>
</reference>
<organism evidence="2">
    <name type="scientific">Arundo donax</name>
    <name type="common">Giant reed</name>
    <name type="synonym">Donax arundinaceus</name>
    <dbReference type="NCBI Taxonomy" id="35708"/>
    <lineage>
        <taxon>Eukaryota</taxon>
        <taxon>Viridiplantae</taxon>
        <taxon>Streptophyta</taxon>
        <taxon>Embryophyta</taxon>
        <taxon>Tracheophyta</taxon>
        <taxon>Spermatophyta</taxon>
        <taxon>Magnoliopsida</taxon>
        <taxon>Liliopsida</taxon>
        <taxon>Poales</taxon>
        <taxon>Poaceae</taxon>
        <taxon>PACMAD clade</taxon>
        <taxon>Arundinoideae</taxon>
        <taxon>Arundineae</taxon>
        <taxon>Arundo</taxon>
    </lineage>
</organism>
<accession>A0A0A8YIN5</accession>
<protein>
    <submittedName>
        <fullName evidence="2">Uncharacterized protein</fullName>
    </submittedName>
</protein>
<feature type="region of interest" description="Disordered" evidence="1">
    <location>
        <begin position="1"/>
        <end position="34"/>
    </location>
</feature>
<evidence type="ECO:0000313" key="2">
    <source>
        <dbReference type="EMBL" id="JAD26359.1"/>
    </source>
</evidence>
<dbReference type="AlphaFoldDB" id="A0A0A8YIN5"/>
<evidence type="ECO:0000256" key="1">
    <source>
        <dbReference type="SAM" id="MobiDB-lite"/>
    </source>
</evidence>
<proteinExistence type="predicted"/>
<name>A0A0A8YIN5_ARUDO</name>
<sequence>MQSPNFSSWAMHPPSRWCPQGISLNQITPKTNNE</sequence>